<dbReference type="Pfam" id="PF13424">
    <property type="entry name" value="TPR_12"/>
    <property type="match status" value="7"/>
</dbReference>
<evidence type="ECO:0000313" key="4">
    <source>
        <dbReference type="EMBL" id="BAP55261.1"/>
    </source>
</evidence>
<protein>
    <submittedName>
        <fullName evidence="4">TPR repeat containing protein</fullName>
    </submittedName>
</protein>
<dbReference type="PROSITE" id="PS50005">
    <property type="entry name" value="TPR"/>
    <property type="match status" value="9"/>
</dbReference>
<accession>A0A090BUK4</accession>
<feature type="repeat" description="TPR" evidence="1">
    <location>
        <begin position="267"/>
        <end position="300"/>
    </location>
</feature>
<dbReference type="PANTHER" id="PTHR10098:SF108">
    <property type="entry name" value="TETRATRICOPEPTIDE REPEAT PROTEIN 28"/>
    <property type="match status" value="1"/>
</dbReference>
<feature type="repeat" description="TPR" evidence="1">
    <location>
        <begin position="307"/>
        <end position="340"/>
    </location>
</feature>
<keyword evidence="5" id="KW-1185">Reference proteome</keyword>
<dbReference type="Pfam" id="PF12770">
    <property type="entry name" value="CHAT"/>
    <property type="match status" value="1"/>
</dbReference>
<dbReference type="OrthoDB" id="5625954at2"/>
<dbReference type="SUPFAM" id="SSF48452">
    <property type="entry name" value="TPR-like"/>
    <property type="match status" value="4"/>
</dbReference>
<dbReference type="HOGENOM" id="CLU_002404_0_1_6"/>
<feature type="repeat" description="TPR" evidence="1">
    <location>
        <begin position="107"/>
        <end position="140"/>
    </location>
</feature>
<reference evidence="4" key="1">
    <citation type="journal article" date="2014" name="ISME J.">
        <title>Ecophysiology of Thioploca ingrica as revealed by the complete genome sequence supplemented with proteomic evidence.</title>
        <authorList>
            <person name="Kojima H."/>
            <person name="Ogura Y."/>
            <person name="Yamamoto N."/>
            <person name="Togashi T."/>
            <person name="Mori H."/>
            <person name="Watanabe T."/>
            <person name="Nemoto F."/>
            <person name="Kurokawa K."/>
            <person name="Hayashi T."/>
            <person name="Fukui M."/>
        </authorList>
    </citation>
    <scope>NUCLEOTIDE SEQUENCE [LARGE SCALE GENOMIC DNA]</scope>
</reference>
<dbReference type="KEGG" id="tig:THII_0964"/>
<feature type="repeat" description="TPR" evidence="1">
    <location>
        <begin position="387"/>
        <end position="420"/>
    </location>
</feature>
<organism evidence="4 5">
    <name type="scientific">Thioploca ingrica</name>
    <dbReference type="NCBI Taxonomy" id="40754"/>
    <lineage>
        <taxon>Bacteria</taxon>
        <taxon>Pseudomonadati</taxon>
        <taxon>Pseudomonadota</taxon>
        <taxon>Gammaproteobacteria</taxon>
        <taxon>Thiotrichales</taxon>
        <taxon>Thiotrichaceae</taxon>
        <taxon>Thioploca</taxon>
    </lineage>
</organism>
<feature type="domain" description="CHAT" evidence="3">
    <location>
        <begin position="835"/>
        <end position="1155"/>
    </location>
</feature>
<gene>
    <name evidence="4" type="ORF">THII_0964</name>
</gene>
<feature type="coiled-coil region" evidence="2">
    <location>
        <begin position="560"/>
        <end position="636"/>
    </location>
</feature>
<dbReference type="InterPro" id="IPR024983">
    <property type="entry name" value="CHAT_dom"/>
</dbReference>
<keyword evidence="1" id="KW-0802">TPR repeat</keyword>
<dbReference type="InterPro" id="IPR019734">
    <property type="entry name" value="TPR_rpt"/>
</dbReference>
<evidence type="ECO:0000259" key="3">
    <source>
        <dbReference type="Pfam" id="PF12770"/>
    </source>
</evidence>
<dbReference type="EMBL" id="AP014633">
    <property type="protein sequence ID" value="BAP55261.1"/>
    <property type="molecule type" value="Genomic_DNA"/>
</dbReference>
<feature type="repeat" description="TPR" evidence="1">
    <location>
        <begin position="507"/>
        <end position="540"/>
    </location>
</feature>
<proteinExistence type="predicted"/>
<dbReference type="AlphaFoldDB" id="A0A090BUK4"/>
<feature type="repeat" description="TPR" evidence="1">
    <location>
        <begin position="227"/>
        <end position="260"/>
    </location>
</feature>
<evidence type="ECO:0000313" key="5">
    <source>
        <dbReference type="Proteomes" id="UP000031623"/>
    </source>
</evidence>
<feature type="repeat" description="TPR" evidence="1">
    <location>
        <begin position="187"/>
        <end position="220"/>
    </location>
</feature>
<name>A0A090BUK4_9GAMM</name>
<evidence type="ECO:0000256" key="1">
    <source>
        <dbReference type="PROSITE-ProRule" id="PRU00339"/>
    </source>
</evidence>
<dbReference type="SMART" id="SM00028">
    <property type="entry name" value="TPR"/>
    <property type="match status" value="14"/>
</dbReference>
<dbReference type="PANTHER" id="PTHR10098">
    <property type="entry name" value="RAPSYN-RELATED"/>
    <property type="match status" value="1"/>
</dbReference>
<feature type="repeat" description="TPR" evidence="1">
    <location>
        <begin position="67"/>
        <end position="100"/>
    </location>
</feature>
<sequence length="1164" mass="129574">MRYFWLCGLMLMVGLAKGEAIEQTKMLDQLHEEAKQAFVAADYPTALTKWQSALNQARLLNQPEYISKFLVNLGVIHYQQGHYQPALHHYQQALAIDRERQDKSAQSADLVNIGLVNYSLGQYQVALDYYQQALTLQAASGDQLGKGNILGNISLVYNSLGEYPAAVTYGEQALALHREHHDQQAIGDDLSNLGMVYDNLGEYTQALNYYQQAFAIRKELGDRYGMANSLANLGTAYQKVSNYPEALNYYQQALEIQKEVDDQGGMGKTLTNLGTIADSLGQYPQALEYYQQALLIHTKLGDQASLASNLANIGVVYDNLGQYQSALTYYQKSLDIQTAIGDQQGVGQTLSNLGIVYQNLGDFSSALTHYQQALKIQRDLGDKAGEANTLTNLGVVYNSQGQYPQALVHYSDALEIQQALGDKQRIGNNFSNLGVLYYNLGQSEPALGYLLQALTIRREIGDKVGESTDLGHLGVVYDSLDLSAKALTTYQQALASKQALKDKRGEEIVLSHLGALYANLGNYPAALEHFQPALQIDRELGDRQGEGADLANMGLIYQKLGQLQQAYTALQESVKQLDELGTDKRWYAHRGLATIQVQLNQNEAALTQYEQAIDIIEKLRTNLQDKTDKLAFISDKLYVYDEFITLLQALHQEHPNQGYDRKALEIFERKQGRIFLEEIGKSGATRFGRLPETITQQERSLTEQYSITQADLVAARNKPLLEQDQARIKTFTQQLATLTAEQTHLQNDIQQHYPDYYALKYPQPASVTALQNEVLQPDERLLIYAVMAHQTILWVVGPQQLAIFTLPLGEDKLRELVAYIRDVIINRLPEFVEESEPLYQLLLPESVQPLLAQAHTLYVVPTGPLYMLPFETLVTHTTEANIPHYLVEKYSISYLSSASLLKILREVQSRRQIQPNKKLLAFADPAYSSCQESATSRTVARARTVSQVRTKAYRDVLGAVCFPSLPETAAEANAIAALFNSTDNDLYLGKAANLKTLFQLNQANQLSDYRYVLFATHGLLPYEVDGLAQAALVLSHPETEGYLTTAKAFMLQLNADFINLSACNTGGGEKINGEGVMGLTRAFMYAGTSAIGVTLWSVESSSAENMSVGIFENLTQGHKAAEALRQIKLKMISGKANQPYYRHPFYWAPFVVYGDSSALAAKRQ</sequence>
<dbReference type="STRING" id="40754.THII_0964"/>
<keyword evidence="2" id="KW-0175">Coiled coil</keyword>
<dbReference type="Proteomes" id="UP000031623">
    <property type="component" value="Chromosome"/>
</dbReference>
<evidence type="ECO:0000256" key="2">
    <source>
        <dbReference type="SAM" id="Coils"/>
    </source>
</evidence>
<dbReference type="Gene3D" id="1.25.40.10">
    <property type="entry name" value="Tetratricopeptide repeat domain"/>
    <property type="match status" value="5"/>
</dbReference>
<dbReference type="InterPro" id="IPR011990">
    <property type="entry name" value="TPR-like_helical_dom_sf"/>
</dbReference>
<dbReference type="PROSITE" id="PS50293">
    <property type="entry name" value="TPR_REGION"/>
    <property type="match status" value="4"/>
</dbReference>
<feature type="repeat" description="TPR" evidence="1">
    <location>
        <begin position="347"/>
        <end position="380"/>
    </location>
</feature>